<dbReference type="PANTHER" id="PTHR42928">
    <property type="entry name" value="TRICARBOXYLATE-BINDING PROTEIN"/>
    <property type="match status" value="1"/>
</dbReference>
<dbReference type="PIRSF" id="PIRSF017082">
    <property type="entry name" value="YflP"/>
    <property type="match status" value="1"/>
</dbReference>
<comment type="caution">
    <text evidence="2">The sequence shown here is derived from an EMBL/GenBank/DDBJ whole genome shotgun (WGS) entry which is preliminary data.</text>
</comment>
<dbReference type="AlphaFoldDB" id="A0A3R7FDR9"/>
<dbReference type="Pfam" id="PF03401">
    <property type="entry name" value="TctC"/>
    <property type="match status" value="1"/>
</dbReference>
<sequence length="305" mass="31567">MPGLSSAQAYPSKPITIIVPFAAGGGSDNIARLVAAKLSEKTGKTFVIDNRGGGGTNIGNDIAARAAPDGYTLLLGQFTLSANPFLYGNLRYKTEAFVPVVHIANAPTVLVVPATSPIKDVQGLIAAAKASPGKLNYGSGGAGTSVHLAGELFRLSTATSLTHVPYKGSAPAVTDLIGGQIDMIFDTSTSALPYIKGGRVRAIATAASQRLRALPDVPTFAEQGLKDFDVPAWYGLLGPAGFPAQAVQWLNGHVNEILKDPAMLAQLDGIGAIAVGGTPQQLGAFMGAQAARWERVIKESHIKLD</sequence>
<comment type="similarity">
    <text evidence="1">Belongs to the UPF0065 (bug) family.</text>
</comment>
<dbReference type="InterPro" id="IPR005064">
    <property type="entry name" value="BUG"/>
</dbReference>
<gene>
    <name evidence="2" type="ORF">CE154_015920</name>
</gene>
<evidence type="ECO:0000313" key="2">
    <source>
        <dbReference type="EMBL" id="RKJ95423.1"/>
    </source>
</evidence>
<evidence type="ECO:0000313" key="3">
    <source>
        <dbReference type="Proteomes" id="UP000216225"/>
    </source>
</evidence>
<reference evidence="2 3" key="1">
    <citation type="submission" date="2018-09" db="EMBL/GenBank/DDBJ databases">
        <title>Genome comparison of Alicycliphilus sp. BQ1, a polyurethanolytic bacterium, with its closest phylogenetic relatives Alicycliphilus denitrificans BC and K601, unable to attack polyurethane.</title>
        <authorList>
            <person name="Loza-Tavera H."/>
            <person name="Lozano L."/>
            <person name="Cevallos M."/>
            <person name="Maya-Lucas O."/>
            <person name="Garcia-Mena J."/>
            <person name="Hernandez J."/>
        </authorList>
    </citation>
    <scope>NUCLEOTIDE SEQUENCE [LARGE SCALE GENOMIC DNA]</scope>
    <source>
        <strain evidence="2 3">BQ1</strain>
    </source>
</reference>
<dbReference type="CDD" id="cd13578">
    <property type="entry name" value="PBP2_Bug27"/>
    <property type="match status" value="1"/>
</dbReference>
<dbReference type="InterPro" id="IPR042100">
    <property type="entry name" value="Bug_dom1"/>
</dbReference>
<dbReference type="SUPFAM" id="SSF53850">
    <property type="entry name" value="Periplasmic binding protein-like II"/>
    <property type="match status" value="1"/>
</dbReference>
<dbReference type="Gene3D" id="3.40.190.150">
    <property type="entry name" value="Bordetella uptake gene, domain 1"/>
    <property type="match status" value="1"/>
</dbReference>
<organism evidence="2 3">
    <name type="scientific">Alicycliphilus denitrificans</name>
    <dbReference type="NCBI Taxonomy" id="179636"/>
    <lineage>
        <taxon>Bacteria</taxon>
        <taxon>Pseudomonadati</taxon>
        <taxon>Pseudomonadota</taxon>
        <taxon>Betaproteobacteria</taxon>
        <taxon>Burkholderiales</taxon>
        <taxon>Comamonadaceae</taxon>
        <taxon>Alicycliphilus</taxon>
    </lineage>
</organism>
<dbReference type="Proteomes" id="UP000216225">
    <property type="component" value="Unassembled WGS sequence"/>
</dbReference>
<evidence type="ECO:0000256" key="1">
    <source>
        <dbReference type="ARBA" id="ARBA00006987"/>
    </source>
</evidence>
<proteinExistence type="inferred from homology"/>
<dbReference type="PANTHER" id="PTHR42928:SF5">
    <property type="entry name" value="BLR1237 PROTEIN"/>
    <property type="match status" value="1"/>
</dbReference>
<protein>
    <submittedName>
        <fullName evidence="2">Tripartite tricarboxylate transporter substrate binding protein</fullName>
    </submittedName>
</protein>
<accession>A0A3R7FDR9</accession>
<dbReference type="Gene3D" id="3.40.190.10">
    <property type="entry name" value="Periplasmic binding protein-like II"/>
    <property type="match status" value="1"/>
</dbReference>
<name>A0A3R7FDR9_9BURK</name>
<dbReference type="EMBL" id="NKDB02000003">
    <property type="protein sequence ID" value="RKJ95423.1"/>
    <property type="molecule type" value="Genomic_DNA"/>
</dbReference>